<dbReference type="AlphaFoldDB" id="A0AAX3SUR5"/>
<gene>
    <name evidence="2" type="ORF">PYR84_13470</name>
</gene>
<feature type="transmembrane region" description="Helical" evidence="1">
    <location>
        <begin position="102"/>
        <end position="124"/>
    </location>
</feature>
<keyword evidence="1" id="KW-1133">Transmembrane helix</keyword>
<protein>
    <recommendedName>
        <fullName evidence="4">DUF4149 domain-containing protein</fullName>
    </recommendedName>
</protein>
<evidence type="ECO:0000313" key="3">
    <source>
        <dbReference type="Proteomes" id="UP001219066"/>
    </source>
</evidence>
<sequence>MAENANAQGATYQGDGQGLHWTLHVITAPLLLLYFAPVLALYWAAISTEFFASDPDERIRVGRAIAGPLFDTLRASLSAVFVPFVMAYAIKNRSQNQSIPPATLAILYVFLGFLVASVVLYAIVESRQVTLGHYPAIESPPSSEQENPKTTLTMYEVYRDISIAYAKESLTFVALVLGIAMRPAIRDASAKVDVQK</sequence>
<name>A0AAX3SUR5_9BURK</name>
<keyword evidence="1" id="KW-0472">Membrane</keyword>
<dbReference type="Proteomes" id="UP001219066">
    <property type="component" value="Chromosome"/>
</dbReference>
<organism evidence="2 3">
    <name type="scientific">Delftia tsuruhatensis</name>
    <dbReference type="NCBI Taxonomy" id="180282"/>
    <lineage>
        <taxon>Bacteria</taxon>
        <taxon>Pseudomonadati</taxon>
        <taxon>Pseudomonadota</taxon>
        <taxon>Betaproteobacteria</taxon>
        <taxon>Burkholderiales</taxon>
        <taxon>Comamonadaceae</taxon>
        <taxon>Delftia</taxon>
    </lineage>
</organism>
<accession>A0AAX3SUR5</accession>
<dbReference type="RefSeq" id="WP_250438501.1">
    <property type="nucleotide sequence ID" value="NZ_CP120956.1"/>
</dbReference>
<evidence type="ECO:0008006" key="4">
    <source>
        <dbReference type="Google" id="ProtNLM"/>
    </source>
</evidence>
<dbReference type="EMBL" id="CP120956">
    <property type="protein sequence ID" value="WFF83659.1"/>
    <property type="molecule type" value="Genomic_DNA"/>
</dbReference>
<feature type="transmembrane region" description="Helical" evidence="1">
    <location>
        <begin position="73"/>
        <end position="90"/>
    </location>
</feature>
<reference evidence="2" key="1">
    <citation type="submission" date="2023-03" db="EMBL/GenBank/DDBJ databases">
        <title>Synergistic degradation of erythromycin by symbiotic bacteria Ery-6A and Ery-6B and application in simulated water remediation.</title>
        <authorList>
            <person name="Xu S."/>
        </authorList>
    </citation>
    <scope>NUCLEOTIDE SEQUENCE</scope>
    <source>
        <strain evidence="2">Ery-6A</strain>
    </source>
</reference>
<evidence type="ECO:0000256" key="1">
    <source>
        <dbReference type="SAM" id="Phobius"/>
    </source>
</evidence>
<keyword evidence="1" id="KW-0812">Transmembrane</keyword>
<feature type="transmembrane region" description="Helical" evidence="1">
    <location>
        <begin position="31"/>
        <end position="52"/>
    </location>
</feature>
<proteinExistence type="predicted"/>
<evidence type="ECO:0000313" key="2">
    <source>
        <dbReference type="EMBL" id="WFF83659.1"/>
    </source>
</evidence>